<evidence type="ECO:0000256" key="2">
    <source>
        <dbReference type="SAM" id="Phobius"/>
    </source>
</evidence>
<gene>
    <name evidence="3" type="ORF">MYCFIDRAFT_174337</name>
</gene>
<keyword evidence="2" id="KW-0472">Membrane</keyword>
<name>M3B068_PSEFD</name>
<dbReference type="eggNOG" id="ENOG502R2H3">
    <property type="taxonomic scope" value="Eukaryota"/>
</dbReference>
<evidence type="ECO:0000256" key="1">
    <source>
        <dbReference type="SAM" id="MobiDB-lite"/>
    </source>
</evidence>
<dbReference type="AlphaFoldDB" id="M3B068"/>
<feature type="transmembrane region" description="Helical" evidence="2">
    <location>
        <begin position="489"/>
        <end position="513"/>
    </location>
</feature>
<reference evidence="3 4" key="1">
    <citation type="journal article" date="2012" name="PLoS Pathog.">
        <title>Diverse lifestyles and strategies of plant pathogenesis encoded in the genomes of eighteen Dothideomycetes fungi.</title>
        <authorList>
            <person name="Ohm R.A."/>
            <person name="Feau N."/>
            <person name="Henrissat B."/>
            <person name="Schoch C.L."/>
            <person name="Horwitz B.A."/>
            <person name="Barry K.W."/>
            <person name="Condon B.J."/>
            <person name="Copeland A.C."/>
            <person name="Dhillon B."/>
            <person name="Glaser F."/>
            <person name="Hesse C.N."/>
            <person name="Kosti I."/>
            <person name="LaButti K."/>
            <person name="Lindquist E.A."/>
            <person name="Lucas S."/>
            <person name="Salamov A.A."/>
            <person name="Bradshaw R.E."/>
            <person name="Ciuffetti L."/>
            <person name="Hamelin R.C."/>
            <person name="Kema G.H.J."/>
            <person name="Lawrence C."/>
            <person name="Scott J.A."/>
            <person name="Spatafora J.W."/>
            <person name="Turgeon B.G."/>
            <person name="de Wit P.J.G.M."/>
            <person name="Zhong S."/>
            <person name="Goodwin S.B."/>
            <person name="Grigoriev I.V."/>
        </authorList>
    </citation>
    <scope>NUCLEOTIDE SEQUENCE [LARGE SCALE GENOMIC DNA]</scope>
    <source>
        <strain evidence="3 4">CIRAD86</strain>
    </source>
</reference>
<keyword evidence="2" id="KW-1133">Transmembrane helix</keyword>
<dbReference type="HOGENOM" id="CLU_429677_0_0_1"/>
<dbReference type="STRING" id="383855.M3B068"/>
<accession>M3B068</accession>
<sequence>MARDDEHSDTEALIPRPEPVELDSRVVSARSSFHSERDVSIQKPSNTLDVRRSRRDISATSSHSEAGPSSPPQPIELQLLRPRSVTPATRSSLQSDRSSQELVPRPSVELEILRAKRDALRRPPVTRKPIPFSTSHPPLASSMIVIPLVVLPFALGLISAYRQPSNGAAGTCLPGSTKVVPKVDLWSIDNIVAITLPVAGNLSFTGAKFLDIFWDLIVGRGGQLFLLYMSYHAFSQVLTNMLPTNQLTCDTYAAVAFDNGTLKGASTLARDFWRKRYPRTRYTIGVYIVMIFSGLFIFAWPTLLSAMTSYGAVMNAEVTVNGETLQLSSFTPCWGIVSDASRVGLENDFIIPADAPEQYNMQSRQTASMPSAEARNLSAAESLYAYYVNHTGQYEDYQRLGYHSIPDNVSSIYPSGASSASQYLEGESTFKHNNATTDLPTPLLNIHILVSNNGQKGYGCWYQNRTVTTAYEILNTPAGKCTPTEKYQWGFSFLLLFLTSLFTTLWFCAVLTLSSQERYRTDVPNHGYTPHFWRAVADLGRILSAEVGEDGHVLPTLELKRSMRRRWDLTDGDMRESLQCSCQTIALRASSRHQGSSIPSLIRETVAVAAIAELFVLEVLVLVEKHEMRDEITTQVD</sequence>
<protein>
    <submittedName>
        <fullName evidence="3">Uncharacterized protein</fullName>
    </submittedName>
</protein>
<feature type="region of interest" description="Disordered" evidence="1">
    <location>
        <begin position="1"/>
        <end position="104"/>
    </location>
</feature>
<feature type="compositionally biased region" description="Basic and acidic residues" evidence="1">
    <location>
        <begin position="1"/>
        <end position="10"/>
    </location>
</feature>
<evidence type="ECO:0000313" key="4">
    <source>
        <dbReference type="Proteomes" id="UP000016932"/>
    </source>
</evidence>
<dbReference type="GeneID" id="19333168"/>
<feature type="transmembrane region" description="Helical" evidence="2">
    <location>
        <begin position="282"/>
        <end position="300"/>
    </location>
</feature>
<dbReference type="OrthoDB" id="3639773at2759"/>
<feature type="transmembrane region" description="Helical" evidence="2">
    <location>
        <begin position="139"/>
        <end position="158"/>
    </location>
</feature>
<dbReference type="KEGG" id="pfj:MYCFIDRAFT_174337"/>
<organism evidence="3 4">
    <name type="scientific">Pseudocercospora fijiensis (strain CIRAD86)</name>
    <name type="common">Black leaf streak disease fungus</name>
    <name type="synonym">Mycosphaerella fijiensis</name>
    <dbReference type="NCBI Taxonomy" id="383855"/>
    <lineage>
        <taxon>Eukaryota</taxon>
        <taxon>Fungi</taxon>
        <taxon>Dikarya</taxon>
        <taxon>Ascomycota</taxon>
        <taxon>Pezizomycotina</taxon>
        <taxon>Dothideomycetes</taxon>
        <taxon>Dothideomycetidae</taxon>
        <taxon>Mycosphaerellales</taxon>
        <taxon>Mycosphaerellaceae</taxon>
        <taxon>Pseudocercospora</taxon>
    </lineage>
</organism>
<dbReference type="Proteomes" id="UP000016932">
    <property type="component" value="Unassembled WGS sequence"/>
</dbReference>
<evidence type="ECO:0000313" key="3">
    <source>
        <dbReference type="EMBL" id="EME82798.1"/>
    </source>
</evidence>
<keyword evidence="4" id="KW-1185">Reference proteome</keyword>
<keyword evidence="2" id="KW-0812">Transmembrane</keyword>
<dbReference type="RefSeq" id="XP_007926218.1">
    <property type="nucleotide sequence ID" value="XM_007928027.1"/>
</dbReference>
<dbReference type="VEuPathDB" id="FungiDB:MYCFIDRAFT_174337"/>
<proteinExistence type="predicted"/>
<feature type="compositionally biased region" description="Polar residues" evidence="1">
    <location>
        <begin position="86"/>
        <end position="101"/>
    </location>
</feature>
<dbReference type="EMBL" id="KB446558">
    <property type="protein sequence ID" value="EME82798.1"/>
    <property type="molecule type" value="Genomic_DNA"/>
</dbReference>